<protein>
    <submittedName>
        <fullName evidence="1">Uncharacterized protein</fullName>
    </submittedName>
</protein>
<sequence>MKLGSRFSLRRGAQASVVVLNEVGSRPGEMSSPKRAFARETCLHASSGEES</sequence>
<gene>
    <name evidence="1" type="ORF">DEO72_LG11g1806</name>
</gene>
<proteinExistence type="predicted"/>
<accession>A0A4D6NLV5</accession>
<dbReference type="EMBL" id="CP039355">
    <property type="protein sequence ID" value="QCE14800.1"/>
    <property type="molecule type" value="Genomic_DNA"/>
</dbReference>
<keyword evidence="2" id="KW-1185">Reference proteome</keyword>
<dbReference type="AlphaFoldDB" id="A0A4D6NLV5"/>
<dbReference type="Proteomes" id="UP000501690">
    <property type="component" value="Linkage Group LG11"/>
</dbReference>
<name>A0A4D6NLV5_VIGUN</name>
<evidence type="ECO:0000313" key="2">
    <source>
        <dbReference type="Proteomes" id="UP000501690"/>
    </source>
</evidence>
<reference evidence="1 2" key="1">
    <citation type="submission" date="2019-04" db="EMBL/GenBank/DDBJ databases">
        <title>An improved genome assembly and genetic linkage map for asparagus bean, Vigna unguiculata ssp. sesquipedialis.</title>
        <authorList>
            <person name="Xia Q."/>
            <person name="Zhang R."/>
            <person name="Dong Y."/>
        </authorList>
    </citation>
    <scope>NUCLEOTIDE SEQUENCE [LARGE SCALE GENOMIC DNA]</scope>
    <source>
        <tissue evidence="1">Leaf</tissue>
    </source>
</reference>
<evidence type="ECO:0000313" key="1">
    <source>
        <dbReference type="EMBL" id="QCE14800.1"/>
    </source>
</evidence>
<organism evidence="1 2">
    <name type="scientific">Vigna unguiculata</name>
    <name type="common">Cowpea</name>
    <dbReference type="NCBI Taxonomy" id="3917"/>
    <lineage>
        <taxon>Eukaryota</taxon>
        <taxon>Viridiplantae</taxon>
        <taxon>Streptophyta</taxon>
        <taxon>Embryophyta</taxon>
        <taxon>Tracheophyta</taxon>
        <taxon>Spermatophyta</taxon>
        <taxon>Magnoliopsida</taxon>
        <taxon>eudicotyledons</taxon>
        <taxon>Gunneridae</taxon>
        <taxon>Pentapetalae</taxon>
        <taxon>rosids</taxon>
        <taxon>fabids</taxon>
        <taxon>Fabales</taxon>
        <taxon>Fabaceae</taxon>
        <taxon>Papilionoideae</taxon>
        <taxon>50 kb inversion clade</taxon>
        <taxon>NPAAA clade</taxon>
        <taxon>indigoferoid/millettioid clade</taxon>
        <taxon>Phaseoleae</taxon>
        <taxon>Vigna</taxon>
    </lineage>
</organism>